<dbReference type="PANTHER" id="PTHR24388">
    <property type="entry name" value="ZINC FINGER PROTEIN"/>
    <property type="match status" value="1"/>
</dbReference>
<dbReference type="Proteomes" id="UP000653454">
    <property type="component" value="Unassembled WGS sequence"/>
</dbReference>
<dbReference type="PANTHER" id="PTHR24388:SF53">
    <property type="entry name" value="CHORION TRANSCRIPTION FACTOR CF2-RELATED"/>
    <property type="match status" value="1"/>
</dbReference>
<keyword evidence="1" id="KW-0479">Metal-binding</keyword>
<dbReference type="Gene3D" id="3.30.160.60">
    <property type="entry name" value="Classic Zinc Finger"/>
    <property type="match status" value="1"/>
</dbReference>
<evidence type="ECO:0000313" key="10">
    <source>
        <dbReference type="Proteomes" id="UP000653454"/>
    </source>
</evidence>
<comment type="similarity">
    <text evidence="6">Belongs to the snail C2H2-type zinc-finger protein family.</text>
</comment>
<keyword evidence="4" id="KW-0862">Zinc</keyword>
<evidence type="ECO:0000256" key="4">
    <source>
        <dbReference type="ARBA" id="ARBA00022833"/>
    </source>
</evidence>
<organism evidence="9 10">
    <name type="scientific">Plutella xylostella</name>
    <name type="common">Diamondback moth</name>
    <name type="synonym">Plutella maculipennis</name>
    <dbReference type="NCBI Taxonomy" id="51655"/>
    <lineage>
        <taxon>Eukaryota</taxon>
        <taxon>Metazoa</taxon>
        <taxon>Ecdysozoa</taxon>
        <taxon>Arthropoda</taxon>
        <taxon>Hexapoda</taxon>
        <taxon>Insecta</taxon>
        <taxon>Pterygota</taxon>
        <taxon>Neoptera</taxon>
        <taxon>Endopterygota</taxon>
        <taxon>Lepidoptera</taxon>
        <taxon>Glossata</taxon>
        <taxon>Ditrysia</taxon>
        <taxon>Yponomeutoidea</taxon>
        <taxon>Plutellidae</taxon>
        <taxon>Plutella</taxon>
    </lineage>
</organism>
<evidence type="ECO:0000256" key="6">
    <source>
        <dbReference type="ARBA" id="ARBA00037948"/>
    </source>
</evidence>
<dbReference type="SMART" id="SM00355">
    <property type="entry name" value="ZnF_C2H2"/>
    <property type="match status" value="4"/>
</dbReference>
<evidence type="ECO:0000256" key="2">
    <source>
        <dbReference type="ARBA" id="ARBA00022737"/>
    </source>
</evidence>
<name>A0A8S4G1R1_PLUXY</name>
<dbReference type="PROSITE" id="PS50157">
    <property type="entry name" value="ZINC_FINGER_C2H2_2"/>
    <property type="match status" value="1"/>
</dbReference>
<dbReference type="GO" id="GO:0008270">
    <property type="term" value="F:zinc ion binding"/>
    <property type="evidence" value="ECO:0007669"/>
    <property type="project" value="UniProtKB-KW"/>
</dbReference>
<evidence type="ECO:0000256" key="1">
    <source>
        <dbReference type="ARBA" id="ARBA00022723"/>
    </source>
</evidence>
<dbReference type="GO" id="GO:0000978">
    <property type="term" value="F:RNA polymerase II cis-regulatory region sequence-specific DNA binding"/>
    <property type="evidence" value="ECO:0007669"/>
    <property type="project" value="TreeGrafter"/>
</dbReference>
<comment type="caution">
    <text evidence="9">The sequence shown here is derived from an EMBL/GenBank/DDBJ whole genome shotgun (WGS) entry which is preliminary data.</text>
</comment>
<accession>A0A8S4G1R1</accession>
<evidence type="ECO:0000256" key="7">
    <source>
        <dbReference type="PROSITE-ProRule" id="PRU00042"/>
    </source>
</evidence>
<reference evidence="9" key="1">
    <citation type="submission" date="2020-11" db="EMBL/GenBank/DDBJ databases">
        <authorList>
            <person name="Whiteford S."/>
        </authorList>
    </citation>
    <scope>NUCLEOTIDE SEQUENCE</scope>
</reference>
<sequence>MEESVRKTESSNIKSQYRAIKRRFCNILISSKRFCCLCFDSDAELLSIDDYVTTDWDSAFLPTWRYIWSAIFVPNMNFLSNYLCSTCKDKSYSAYSLIISTQKAMSCLEDFVQQINSQINNIKDADLDGCPNTCLILKEPNLHNPTEVKVEENLHQYEELIDNNIDHERHNETEVQKGNDEMLEEHEEVFTIFEILPKGEKILSKKKRTKKLKKPKKKGKIPTKDSDYDFYTEIEYLDEDLFKEDNNKTNTEIKNEITVKTHQKKFKDDVKIEIDIHENSKSKKKIKSSNLTVGQKPLGVVKGKLRKNNVEIKTEPSENSKGVYFCDYCGKRFNSRHNIILHLKQNHDISKPKLRTKYTCCECDEEPCRHEKYIKAYHSQVLADKKTIECPDCDFRCIKMSTLVGHANKKHLKHVSFTCEFCNMLLHSKDAYDNHISYFHTKLFSCKMCDKKFKLEHRKISHERECEREKLKWEFKCDECPAAFQTEKNSNITR</sequence>
<evidence type="ECO:0000256" key="5">
    <source>
        <dbReference type="ARBA" id="ARBA00023242"/>
    </source>
</evidence>
<feature type="domain" description="C2H2-type" evidence="8">
    <location>
        <begin position="324"/>
        <end position="352"/>
    </location>
</feature>
<keyword evidence="2" id="KW-0677">Repeat</keyword>
<evidence type="ECO:0000259" key="8">
    <source>
        <dbReference type="PROSITE" id="PS50157"/>
    </source>
</evidence>
<keyword evidence="3 7" id="KW-0863">Zinc-finger</keyword>
<gene>
    <name evidence="9" type="ORF">PLXY2_LOCUS12085</name>
</gene>
<evidence type="ECO:0000313" key="9">
    <source>
        <dbReference type="EMBL" id="CAG9133814.1"/>
    </source>
</evidence>
<dbReference type="PROSITE" id="PS00028">
    <property type="entry name" value="ZINC_FINGER_C2H2_1"/>
    <property type="match status" value="1"/>
</dbReference>
<dbReference type="InterPro" id="IPR013087">
    <property type="entry name" value="Znf_C2H2_type"/>
</dbReference>
<evidence type="ECO:0000256" key="3">
    <source>
        <dbReference type="ARBA" id="ARBA00022771"/>
    </source>
</evidence>
<proteinExistence type="inferred from homology"/>
<protein>
    <submittedName>
        <fullName evidence="9">(diamondback moth) hypothetical protein</fullName>
    </submittedName>
</protein>
<dbReference type="InterPro" id="IPR050527">
    <property type="entry name" value="Snail/Krueppel_Znf"/>
</dbReference>
<dbReference type="AlphaFoldDB" id="A0A8S4G1R1"/>
<keyword evidence="10" id="KW-1185">Reference proteome</keyword>
<dbReference type="GO" id="GO:0000981">
    <property type="term" value="F:DNA-binding transcription factor activity, RNA polymerase II-specific"/>
    <property type="evidence" value="ECO:0007669"/>
    <property type="project" value="TreeGrafter"/>
</dbReference>
<keyword evidence="5" id="KW-0539">Nucleus</keyword>
<dbReference type="EMBL" id="CAJHNJ030000068">
    <property type="protein sequence ID" value="CAG9133814.1"/>
    <property type="molecule type" value="Genomic_DNA"/>
</dbReference>